<reference evidence="1" key="1">
    <citation type="submission" date="2014-11" db="EMBL/GenBank/DDBJ databases">
        <authorList>
            <person name="Amaro Gonzalez C."/>
        </authorList>
    </citation>
    <scope>NUCLEOTIDE SEQUENCE</scope>
</reference>
<evidence type="ECO:0000313" key="1">
    <source>
        <dbReference type="EMBL" id="JAH03740.1"/>
    </source>
</evidence>
<accession>A0A0E9PI48</accession>
<sequence length="24" mass="2933">MERGRTCTPHFYQKICQFKRMANS</sequence>
<proteinExistence type="predicted"/>
<reference evidence="1" key="2">
    <citation type="journal article" date="2015" name="Fish Shellfish Immunol.">
        <title>Early steps in the European eel (Anguilla anguilla)-Vibrio vulnificus interaction in the gills: Role of the RtxA13 toxin.</title>
        <authorList>
            <person name="Callol A."/>
            <person name="Pajuelo D."/>
            <person name="Ebbesson L."/>
            <person name="Teles M."/>
            <person name="MacKenzie S."/>
            <person name="Amaro C."/>
        </authorList>
    </citation>
    <scope>NUCLEOTIDE SEQUENCE</scope>
</reference>
<organism evidence="1">
    <name type="scientific">Anguilla anguilla</name>
    <name type="common">European freshwater eel</name>
    <name type="synonym">Muraena anguilla</name>
    <dbReference type="NCBI Taxonomy" id="7936"/>
    <lineage>
        <taxon>Eukaryota</taxon>
        <taxon>Metazoa</taxon>
        <taxon>Chordata</taxon>
        <taxon>Craniata</taxon>
        <taxon>Vertebrata</taxon>
        <taxon>Euteleostomi</taxon>
        <taxon>Actinopterygii</taxon>
        <taxon>Neopterygii</taxon>
        <taxon>Teleostei</taxon>
        <taxon>Anguilliformes</taxon>
        <taxon>Anguillidae</taxon>
        <taxon>Anguilla</taxon>
    </lineage>
</organism>
<dbReference type="EMBL" id="GBXM01104837">
    <property type="protein sequence ID" value="JAH03740.1"/>
    <property type="molecule type" value="Transcribed_RNA"/>
</dbReference>
<name>A0A0E9PI48_ANGAN</name>
<protein>
    <submittedName>
        <fullName evidence="1">Uncharacterized protein</fullName>
    </submittedName>
</protein>
<dbReference type="AlphaFoldDB" id="A0A0E9PI48"/>